<name>A0A1I6QK93_9BACL</name>
<dbReference type="AlphaFoldDB" id="A0A1I6QK93"/>
<sequence>MKSIIKYVYTVLILVLISGCYQAKSLDHKKPEKAHQKPEKAHEKREKPHRKLYVKEVEASEAPIKERKTPEEAVIHQVKWKLSNKKVVQAKKQHVLYNVTYGNQGITVVKVPATDTNYFLFSQFPKKDHEKRRYWAINGVYDFSIGEMETDAKGLALPFENFVDGEFLIDDDDKDKVWVFANEKYVITIGKYEIPPLDPEKLNGKPQFLFPLESFSPKDPKRDPILNEGKHYLFTGTKKNPILYYREEGFLIWISGNVSAKAIKKLAASLPKATHLEFPYSK</sequence>
<feature type="region of interest" description="Disordered" evidence="1">
    <location>
        <begin position="28"/>
        <end position="49"/>
    </location>
</feature>
<feature type="compositionally biased region" description="Basic and acidic residues" evidence="1">
    <location>
        <begin position="28"/>
        <end position="46"/>
    </location>
</feature>
<accession>A0A1I6QK93</accession>
<evidence type="ECO:0000256" key="1">
    <source>
        <dbReference type="SAM" id="MobiDB-lite"/>
    </source>
</evidence>
<dbReference type="PROSITE" id="PS51257">
    <property type="entry name" value="PROKAR_LIPOPROTEIN"/>
    <property type="match status" value="1"/>
</dbReference>
<dbReference type="RefSeq" id="WP_091835007.1">
    <property type="nucleotide sequence ID" value="NZ_FPAA01000003.1"/>
</dbReference>
<dbReference type="OrthoDB" id="2589741at2"/>
<dbReference type="EMBL" id="FPAA01000003">
    <property type="protein sequence ID" value="SFS52865.1"/>
    <property type="molecule type" value="Genomic_DNA"/>
</dbReference>
<organism evidence="2 3">
    <name type="scientific">Marininema halotolerans</name>
    <dbReference type="NCBI Taxonomy" id="1155944"/>
    <lineage>
        <taxon>Bacteria</taxon>
        <taxon>Bacillati</taxon>
        <taxon>Bacillota</taxon>
        <taxon>Bacilli</taxon>
        <taxon>Bacillales</taxon>
        <taxon>Thermoactinomycetaceae</taxon>
        <taxon>Marininema</taxon>
    </lineage>
</organism>
<gene>
    <name evidence="2" type="ORF">SAMN05444972_103205</name>
</gene>
<proteinExistence type="predicted"/>
<keyword evidence="3" id="KW-1185">Reference proteome</keyword>
<evidence type="ECO:0008006" key="4">
    <source>
        <dbReference type="Google" id="ProtNLM"/>
    </source>
</evidence>
<reference evidence="3" key="1">
    <citation type="submission" date="2016-10" db="EMBL/GenBank/DDBJ databases">
        <authorList>
            <person name="Varghese N."/>
            <person name="Submissions S."/>
        </authorList>
    </citation>
    <scope>NUCLEOTIDE SEQUENCE [LARGE SCALE GENOMIC DNA]</scope>
    <source>
        <strain evidence="3">DSM 45789</strain>
    </source>
</reference>
<dbReference type="Proteomes" id="UP000198660">
    <property type="component" value="Unassembled WGS sequence"/>
</dbReference>
<evidence type="ECO:0000313" key="2">
    <source>
        <dbReference type="EMBL" id="SFS52865.1"/>
    </source>
</evidence>
<evidence type="ECO:0000313" key="3">
    <source>
        <dbReference type="Proteomes" id="UP000198660"/>
    </source>
</evidence>
<protein>
    <recommendedName>
        <fullName evidence="4">Lipoprotein</fullName>
    </recommendedName>
</protein>